<dbReference type="RefSeq" id="WP_259862880.1">
    <property type="nucleotide sequence ID" value="NZ_CP073720.1"/>
</dbReference>
<evidence type="ECO:0000313" key="2">
    <source>
        <dbReference type="EMBL" id="UWP84890.1"/>
    </source>
</evidence>
<dbReference type="EMBL" id="CP073720">
    <property type="protein sequence ID" value="UWP84890.1"/>
    <property type="molecule type" value="Genomic_DNA"/>
</dbReference>
<feature type="domain" description="DUF4132" evidence="1">
    <location>
        <begin position="877"/>
        <end position="1060"/>
    </location>
</feature>
<dbReference type="Proteomes" id="UP001059617">
    <property type="component" value="Chromosome"/>
</dbReference>
<keyword evidence="3" id="KW-1185">Reference proteome</keyword>
<dbReference type="InterPro" id="IPR025406">
    <property type="entry name" value="DUF4132"/>
</dbReference>
<organism evidence="2 3">
    <name type="scientific">Dactylosporangium fulvum</name>
    <dbReference type="NCBI Taxonomy" id="53359"/>
    <lineage>
        <taxon>Bacteria</taxon>
        <taxon>Bacillati</taxon>
        <taxon>Actinomycetota</taxon>
        <taxon>Actinomycetes</taxon>
        <taxon>Micromonosporales</taxon>
        <taxon>Micromonosporaceae</taxon>
        <taxon>Dactylosporangium</taxon>
    </lineage>
</organism>
<proteinExistence type="predicted"/>
<dbReference type="Pfam" id="PF13569">
    <property type="entry name" value="DUF4132"/>
    <property type="match status" value="1"/>
</dbReference>
<sequence>MIEVDVDSEDTFTVPSTWHRDLHPRRGGAPAGFRPARTWAADRARLLARHPSPHESFEHPETPPDVAAQALADLDRRPDGTPLGAAAVASALLGPLDQRSCRSAAATLVDAWIAGHGLSFAVAAAAELTGLHYDTDWQRTAVAGRPVVRFDDTVHRWLPEGLGPLLARVRAALAAASDDDHRAAIEVLAAHRERSPDHRVTAAFLAPAGHAAARAWVDEAVAEVLGRQFGPQFRPQFRPRADQHAVLLLAAVTSPAQAEALADTLPDHRLFSSTGTLLSAGEGLGTAGLPVFLDWLDGREAAAETRRRLLSIIAALPSDAAFQSLLDRLDSRLDGRHVPAALAEAADRFPRRALRLLGTSRRRDAAERLRAHATRHRAVAAELLAASSALPEGAAARVRSALAALDRRAVADPEALPALLVSPPWTARRGAARKPVVVTGLRCTDRPSIVWLPGERDAWLAGTEGLAYTEGFAGWGVPVPDWTITAAEVAGPRSRWQDTVGFLLRAPEALAAPIASGWVPAYLWGAEHWLPGLVARFGLLVLPMAVETVRKAPPATAAAVAPVLLPYAAPQVATLMATWLVTRKTVRPVASAWLARHPEAASRALIPVALAAPGPDRRAAERALLTIAGNGRRDAVDAAARHHGPEATRAVTDLLDTDPLERLPARLPVLFDWADPARLAPIELRRGAGALPVDAVRHVLTMLAMSSPDEPYSGVAVVREACTERSLAEFGRSLLRQWLDAGAPPRAGWVLETQALVGDDETVHQLAALIRAWAAEGGIARANAALDVFVRIGSDTALMHLHGIAEKVRTRAVRQRARQRLDDIATDLGLSGDQFADRLVPRFGLDADGTLPLDYGPRRFVVGFDEQLRPFVADEDGRRRATLPKPGVKDDPELAPAAVQRFTTLKKDVRTVAADQLHRLERAMVRQRRWSGTEFRVHVAGHPLLWHIARRLVWATFDPAGNVTGAFRLAEDRTLADADDRAVSLADDTRVGIAHPLHLGDTLQAWSELFADYALLPPFPQLDRAVHRLTAAEREAVTFDRFTGAKAMGVKLLGLERRDWRRAHVWDAAAGWIQLDLPGEPAGASVAVARIEPGLDYANPSATPEHVITEVWVSRSLVDGAGWSAAAEDRVPLGALHPVTASEIICDLEGTAP</sequence>
<reference evidence="2" key="1">
    <citation type="submission" date="2021-04" db="EMBL/GenBank/DDBJ databases">
        <authorList>
            <person name="Hartkoorn R.C."/>
            <person name="Beaudoing E."/>
            <person name="Hot D."/>
        </authorList>
    </citation>
    <scope>NUCLEOTIDE SEQUENCE</scope>
    <source>
        <strain evidence="2">NRRL B-16292</strain>
    </source>
</reference>
<reference evidence="2" key="2">
    <citation type="submission" date="2022-09" db="EMBL/GenBank/DDBJ databases">
        <title>Biosynthetic gene clusters of Dactylosporangioum fulvum.</title>
        <authorList>
            <person name="Caradec T."/>
        </authorList>
    </citation>
    <scope>NUCLEOTIDE SEQUENCE</scope>
    <source>
        <strain evidence="2">NRRL B-16292</strain>
    </source>
</reference>
<name>A0ABY5W6A1_9ACTN</name>
<evidence type="ECO:0000259" key="1">
    <source>
        <dbReference type="Pfam" id="PF13569"/>
    </source>
</evidence>
<gene>
    <name evidence="2" type="ORF">Dfulv_11935</name>
</gene>
<evidence type="ECO:0000313" key="3">
    <source>
        <dbReference type="Proteomes" id="UP001059617"/>
    </source>
</evidence>
<accession>A0ABY5W6A1</accession>
<protein>
    <submittedName>
        <fullName evidence="2">DUF4132 domain-containing protein</fullName>
    </submittedName>
</protein>